<sequence length="321" mass="35079">MKAIQVTTPGGPEVMEYREVAIPTPKPGEALVRIKSIGVNFIDIYHREGRYPLPTPFTPGSEAAGVVESIGDGVTEFKPGDRVAYALQVGSYAEYALVPVSKLVPIPDSVDDDRAAAVLLQGLTAHYLCYSTYQVKPTDTILIHAGAGGVGLLLTQMIRQIGAKIITTVSTEEKAQLSRQAGADDVILYTQQDFETEVMRITNQSGVQVVYDSVGKTTFDKSLACLRPRGYMVLFGASSGAVPPFDPLHLSKKSIFLTRPTLGHYVLTRDELLHRTNDLFQWISEGKLQLQIEHVYRLAEATQAHKDLAARITTGKVLLKP</sequence>
<name>A0AAE3QWN0_9BACT</name>
<dbReference type="GO" id="GO:0035925">
    <property type="term" value="F:mRNA 3'-UTR AU-rich region binding"/>
    <property type="evidence" value="ECO:0007669"/>
    <property type="project" value="TreeGrafter"/>
</dbReference>
<dbReference type="Pfam" id="PF08240">
    <property type="entry name" value="ADH_N"/>
    <property type="match status" value="1"/>
</dbReference>
<dbReference type="Gene3D" id="3.90.180.10">
    <property type="entry name" value="Medium-chain alcohol dehydrogenases, catalytic domain"/>
    <property type="match status" value="1"/>
</dbReference>
<dbReference type="GO" id="GO:0070402">
    <property type="term" value="F:NADPH binding"/>
    <property type="evidence" value="ECO:0007669"/>
    <property type="project" value="TreeGrafter"/>
</dbReference>
<dbReference type="InterPro" id="IPR020843">
    <property type="entry name" value="ER"/>
</dbReference>
<dbReference type="GO" id="GO:0005829">
    <property type="term" value="C:cytosol"/>
    <property type="evidence" value="ECO:0007669"/>
    <property type="project" value="TreeGrafter"/>
</dbReference>
<feature type="domain" description="Enoyl reductase (ER)" evidence="3">
    <location>
        <begin position="10"/>
        <end position="319"/>
    </location>
</feature>
<dbReference type="GO" id="GO:0003960">
    <property type="term" value="F:quinone reductase (NADPH) activity"/>
    <property type="evidence" value="ECO:0007669"/>
    <property type="project" value="InterPro"/>
</dbReference>
<dbReference type="SUPFAM" id="SSF50129">
    <property type="entry name" value="GroES-like"/>
    <property type="match status" value="1"/>
</dbReference>
<dbReference type="RefSeq" id="WP_313986061.1">
    <property type="nucleotide sequence ID" value="NZ_JASJOS010000015.1"/>
</dbReference>
<keyword evidence="2" id="KW-0560">Oxidoreductase</keyword>
<dbReference type="PANTHER" id="PTHR48106">
    <property type="entry name" value="QUINONE OXIDOREDUCTASE PIG3-RELATED"/>
    <property type="match status" value="1"/>
</dbReference>
<organism evidence="4 5">
    <name type="scientific">Xanthocytophaga flava</name>
    <dbReference type="NCBI Taxonomy" id="3048013"/>
    <lineage>
        <taxon>Bacteria</taxon>
        <taxon>Pseudomonadati</taxon>
        <taxon>Bacteroidota</taxon>
        <taxon>Cytophagia</taxon>
        <taxon>Cytophagales</taxon>
        <taxon>Rhodocytophagaceae</taxon>
        <taxon>Xanthocytophaga</taxon>
    </lineage>
</organism>
<protein>
    <submittedName>
        <fullName evidence="4">Quinone oxidoreductase</fullName>
    </submittedName>
</protein>
<evidence type="ECO:0000313" key="5">
    <source>
        <dbReference type="Proteomes" id="UP001241110"/>
    </source>
</evidence>
<dbReference type="InterPro" id="IPR011032">
    <property type="entry name" value="GroES-like_sf"/>
</dbReference>
<dbReference type="InterPro" id="IPR036291">
    <property type="entry name" value="NAD(P)-bd_dom_sf"/>
</dbReference>
<dbReference type="InterPro" id="IPR047618">
    <property type="entry name" value="QOR-like"/>
</dbReference>
<gene>
    <name evidence="4" type="ORF">QNI16_28990</name>
</gene>
<dbReference type="CDD" id="cd05286">
    <property type="entry name" value="QOR2"/>
    <property type="match status" value="1"/>
</dbReference>
<dbReference type="FunFam" id="3.40.50.720:FF:000053">
    <property type="entry name" value="Quinone oxidoreductase 1"/>
    <property type="match status" value="1"/>
</dbReference>
<dbReference type="SUPFAM" id="SSF51735">
    <property type="entry name" value="NAD(P)-binding Rossmann-fold domains"/>
    <property type="match status" value="1"/>
</dbReference>
<dbReference type="Proteomes" id="UP001241110">
    <property type="component" value="Unassembled WGS sequence"/>
</dbReference>
<dbReference type="Gene3D" id="3.40.50.720">
    <property type="entry name" value="NAD(P)-binding Rossmann-like Domain"/>
    <property type="match status" value="1"/>
</dbReference>
<proteinExistence type="predicted"/>
<comment type="caution">
    <text evidence="4">The sequence shown here is derived from an EMBL/GenBank/DDBJ whole genome shotgun (WGS) entry which is preliminary data.</text>
</comment>
<dbReference type="SMART" id="SM00829">
    <property type="entry name" value="PKS_ER"/>
    <property type="match status" value="1"/>
</dbReference>
<dbReference type="PANTHER" id="PTHR48106:SF13">
    <property type="entry name" value="QUINONE OXIDOREDUCTASE-RELATED"/>
    <property type="match status" value="1"/>
</dbReference>
<evidence type="ECO:0000313" key="4">
    <source>
        <dbReference type="EMBL" id="MDJ1484570.1"/>
    </source>
</evidence>
<dbReference type="InterPro" id="IPR013154">
    <property type="entry name" value="ADH-like_N"/>
</dbReference>
<evidence type="ECO:0000256" key="2">
    <source>
        <dbReference type="ARBA" id="ARBA00023002"/>
    </source>
</evidence>
<reference evidence="4" key="1">
    <citation type="submission" date="2023-05" db="EMBL/GenBank/DDBJ databases">
        <authorList>
            <person name="Zhang X."/>
        </authorList>
    </citation>
    <scope>NUCLEOTIDE SEQUENCE</scope>
    <source>
        <strain evidence="4">YF14B1</strain>
    </source>
</reference>
<keyword evidence="1" id="KW-0521">NADP</keyword>
<dbReference type="Pfam" id="PF00107">
    <property type="entry name" value="ADH_zinc_N"/>
    <property type="match status" value="1"/>
</dbReference>
<accession>A0AAE3QWN0</accession>
<evidence type="ECO:0000256" key="1">
    <source>
        <dbReference type="ARBA" id="ARBA00022857"/>
    </source>
</evidence>
<dbReference type="AlphaFoldDB" id="A0AAE3QWN0"/>
<dbReference type="InterPro" id="IPR013149">
    <property type="entry name" value="ADH-like_C"/>
</dbReference>
<evidence type="ECO:0000259" key="3">
    <source>
        <dbReference type="SMART" id="SM00829"/>
    </source>
</evidence>
<dbReference type="EMBL" id="JASJOS010000015">
    <property type="protein sequence ID" value="MDJ1484570.1"/>
    <property type="molecule type" value="Genomic_DNA"/>
</dbReference>